<accession>A0AAV4A3N2</accession>
<evidence type="ECO:0000313" key="4">
    <source>
        <dbReference type="Proteomes" id="UP000735302"/>
    </source>
</evidence>
<dbReference type="PANTHER" id="PTHR31569:SF4">
    <property type="entry name" value="SWIM-TYPE DOMAIN-CONTAINING PROTEIN"/>
    <property type="match status" value="1"/>
</dbReference>
<dbReference type="Proteomes" id="UP000735302">
    <property type="component" value="Unassembled WGS sequence"/>
</dbReference>
<organism evidence="3 4">
    <name type="scientific">Plakobranchus ocellatus</name>
    <dbReference type="NCBI Taxonomy" id="259542"/>
    <lineage>
        <taxon>Eukaryota</taxon>
        <taxon>Metazoa</taxon>
        <taxon>Spiralia</taxon>
        <taxon>Lophotrochozoa</taxon>
        <taxon>Mollusca</taxon>
        <taxon>Gastropoda</taxon>
        <taxon>Heterobranchia</taxon>
        <taxon>Euthyneura</taxon>
        <taxon>Panpulmonata</taxon>
        <taxon>Sacoglossa</taxon>
        <taxon>Placobranchoidea</taxon>
        <taxon>Plakobranchidae</taxon>
        <taxon>Plakobranchus</taxon>
    </lineage>
</organism>
<gene>
    <name evidence="3" type="ORF">PoB_002797700</name>
</gene>
<dbReference type="PROSITE" id="PS50966">
    <property type="entry name" value="ZF_SWIM"/>
    <property type="match status" value="1"/>
</dbReference>
<protein>
    <recommendedName>
        <fullName evidence="2">SWIM-type domain-containing protein</fullName>
    </recommendedName>
</protein>
<keyword evidence="4" id="KW-1185">Reference proteome</keyword>
<proteinExistence type="predicted"/>
<feature type="domain" description="SWIM-type" evidence="2">
    <location>
        <begin position="158"/>
        <end position="190"/>
    </location>
</feature>
<keyword evidence="1" id="KW-0862">Zinc</keyword>
<name>A0AAV4A3N2_9GAST</name>
<dbReference type="InterPro" id="IPR007527">
    <property type="entry name" value="Znf_SWIM"/>
</dbReference>
<evidence type="ECO:0000259" key="2">
    <source>
        <dbReference type="PROSITE" id="PS50966"/>
    </source>
</evidence>
<dbReference type="AlphaFoldDB" id="A0AAV4A3N2"/>
<comment type="caution">
    <text evidence="3">The sequence shown here is derived from an EMBL/GenBank/DDBJ whole genome shotgun (WGS) entry which is preliminary data.</text>
</comment>
<sequence>MYKCKTEEQYSSLKNSIMNLSFQFHDYFMKNWDSEKEKWVGCHLNTKLTYGNLTNNIVESHNQKIKSAVNQNSSLCDLLRNLLTLSKMTAQKTSARVSKLKLKKRQYVGNQVPVNLLNTINMMCTPHASAIIRAEMDKSYNEIFIVQENCVFEKGKAFHLDLLLKRCSCYISTYQRLPCRHLMSYRKDNGGEIIEEADIPDHYNLQKYLNSFCTDQPVSCSTQNVAVLPLHNRILNATEKYNIAKRVLSGICDVLAQMGQKQFERCFDMYRTITER</sequence>
<dbReference type="InterPro" id="IPR052579">
    <property type="entry name" value="Zinc_finger_SWIM"/>
</dbReference>
<evidence type="ECO:0000256" key="1">
    <source>
        <dbReference type="PROSITE-ProRule" id="PRU00325"/>
    </source>
</evidence>
<evidence type="ECO:0000313" key="3">
    <source>
        <dbReference type="EMBL" id="GFO01472.1"/>
    </source>
</evidence>
<dbReference type="EMBL" id="BLXT01003294">
    <property type="protein sequence ID" value="GFO01472.1"/>
    <property type="molecule type" value="Genomic_DNA"/>
</dbReference>
<reference evidence="3 4" key="1">
    <citation type="journal article" date="2021" name="Elife">
        <title>Chloroplast acquisition without the gene transfer in kleptoplastic sea slugs, Plakobranchus ocellatus.</title>
        <authorList>
            <person name="Maeda T."/>
            <person name="Takahashi S."/>
            <person name="Yoshida T."/>
            <person name="Shimamura S."/>
            <person name="Takaki Y."/>
            <person name="Nagai Y."/>
            <person name="Toyoda A."/>
            <person name="Suzuki Y."/>
            <person name="Arimoto A."/>
            <person name="Ishii H."/>
            <person name="Satoh N."/>
            <person name="Nishiyama T."/>
            <person name="Hasebe M."/>
            <person name="Maruyama T."/>
            <person name="Minagawa J."/>
            <person name="Obokata J."/>
            <person name="Shigenobu S."/>
        </authorList>
    </citation>
    <scope>NUCLEOTIDE SEQUENCE [LARGE SCALE GENOMIC DNA]</scope>
</reference>
<keyword evidence="1" id="KW-0863">Zinc-finger</keyword>
<dbReference type="PANTHER" id="PTHR31569">
    <property type="entry name" value="SWIM-TYPE DOMAIN-CONTAINING PROTEIN"/>
    <property type="match status" value="1"/>
</dbReference>
<keyword evidence="1" id="KW-0479">Metal-binding</keyword>
<dbReference type="GO" id="GO:0008270">
    <property type="term" value="F:zinc ion binding"/>
    <property type="evidence" value="ECO:0007669"/>
    <property type="project" value="UniProtKB-KW"/>
</dbReference>